<dbReference type="Pfam" id="PF05223">
    <property type="entry name" value="MecA_N"/>
    <property type="match status" value="1"/>
</dbReference>
<comment type="similarity">
    <text evidence="3">Belongs to the transpeptidase family.</text>
</comment>
<dbReference type="GO" id="GO:0005886">
    <property type="term" value="C:plasma membrane"/>
    <property type="evidence" value="ECO:0007669"/>
    <property type="project" value="TreeGrafter"/>
</dbReference>
<dbReference type="Gene3D" id="3.40.710.10">
    <property type="entry name" value="DD-peptidase/beta-lactamase superfamily"/>
    <property type="match status" value="1"/>
</dbReference>
<dbReference type="Proteomes" id="UP001057753">
    <property type="component" value="Unassembled WGS sequence"/>
</dbReference>
<dbReference type="Pfam" id="PF00905">
    <property type="entry name" value="Transpeptidase"/>
    <property type="match status" value="1"/>
</dbReference>
<comment type="catalytic activity">
    <reaction evidence="6">
        <text>Preferential cleavage: (Ac)2-L-Lys-D-Ala-|-D-Ala. Also transpeptidation of peptidyl-alanyl moieties that are N-acyl substituents of D-alanine.</text>
        <dbReference type="EC" id="3.4.16.4"/>
    </reaction>
</comment>
<protein>
    <recommendedName>
        <fullName evidence="4">serine-type D-Ala-D-Ala carboxypeptidase</fullName>
        <ecNumber evidence="4">3.4.16.4</ecNumber>
    </recommendedName>
</protein>
<comment type="caution">
    <text evidence="10">The sequence shown here is derived from an EMBL/GenBank/DDBJ whole genome shotgun (WGS) entry which is preliminary data.</text>
</comment>
<dbReference type="InterPro" id="IPR032710">
    <property type="entry name" value="NTF2-like_dom_sf"/>
</dbReference>
<dbReference type="GO" id="GO:0046677">
    <property type="term" value="P:response to antibiotic"/>
    <property type="evidence" value="ECO:0007669"/>
    <property type="project" value="InterPro"/>
</dbReference>
<dbReference type="SUPFAM" id="SSF54427">
    <property type="entry name" value="NTF2-like"/>
    <property type="match status" value="1"/>
</dbReference>
<dbReference type="GO" id="GO:0009002">
    <property type="term" value="F:serine-type D-Ala-D-Ala carboxypeptidase activity"/>
    <property type="evidence" value="ECO:0007669"/>
    <property type="project" value="UniProtKB-EC"/>
</dbReference>
<dbReference type="Pfam" id="PF03717">
    <property type="entry name" value="PBP_dimer"/>
    <property type="match status" value="1"/>
</dbReference>
<organism evidence="10 11">
    <name type="scientific">Salipaludibacillus agaradhaerens</name>
    <name type="common">Bacillus agaradhaerens</name>
    <dbReference type="NCBI Taxonomy" id="76935"/>
    <lineage>
        <taxon>Bacteria</taxon>
        <taxon>Bacillati</taxon>
        <taxon>Bacillota</taxon>
        <taxon>Bacilli</taxon>
        <taxon>Bacillales</taxon>
        <taxon>Bacillaceae</taxon>
    </lineage>
</organism>
<comment type="pathway">
    <text evidence="2">Cell wall biogenesis; peptidoglycan biosynthesis.</text>
</comment>
<feature type="domain" description="NTF2-like N-terminal transpeptidase" evidence="9">
    <location>
        <begin position="28"/>
        <end position="153"/>
    </location>
</feature>
<dbReference type="GO" id="GO:0071972">
    <property type="term" value="F:peptidoglycan L,D-transpeptidase activity"/>
    <property type="evidence" value="ECO:0007669"/>
    <property type="project" value="TreeGrafter"/>
</dbReference>
<sequence>MIRTKFIIGLLTVVSVLTACKNEEPPHPEETLDVYLEAWNELVFAEMHELLSDASKEEIATYDWEFTDRYEKIYGDLEITTIETMYEPVDYKEENSDLDDLTEAEYPVTIEMNSVAGTMAYTTNIRLVKVEEENEKSRWEVTWEPSHLMMGMEDPHDQISVDIVQPNRGRVFDREGRELAINGEIYEAGIVPESSDDLEASAEQFASVLELEEEKVIDMASRYPDNPDWFAPVQTIALSDDRVEELLDIPGVLLNRIDGREYPYGEMTGHLVGHIGPISAEELEEVEGGGYASSSEIGKNGIELLYEDELRGSAGVTISIITEEGDLRDRLINSDPVDGEDIYLTIDMELQEKMAHIMSEDSGSAIVIDPLTGETLVLLSLPSFDPNLRYLQLPDPRAEDLIETDTLFERRFQRTYTPGSVFKPFTAMAGIEEGTLDPEEFLTIEGSQWQSDDSWGGYKITRVNSQETDVDLQTAMALSDNIYFARQALDLGKDSFMAWAEEVGFEDEGLVFDFPVDSSTIANHDLENDILLADSGYGQGEIQMSPVHLTALYTIMLNEGKMIQPILIQEREEREGSEQSGATPVVAADTALVLHETLISVVEDEMGTAHRENPGHSRSLAGKTGTAEMKEAQTAENGEEIGWYVSYDYENKDLLTTIMIQNVEDKGGSGYVVDLTNAFWTAINE</sequence>
<dbReference type="EC" id="3.4.16.4" evidence="4"/>
<evidence type="ECO:0000313" key="11">
    <source>
        <dbReference type="Proteomes" id="UP001057753"/>
    </source>
</evidence>
<dbReference type="InterPro" id="IPR012338">
    <property type="entry name" value="Beta-lactam/transpept-like"/>
</dbReference>
<keyword evidence="11" id="KW-1185">Reference proteome</keyword>
<dbReference type="InterPro" id="IPR036138">
    <property type="entry name" value="PBP_dimer_sf"/>
</dbReference>
<evidence type="ECO:0000256" key="6">
    <source>
        <dbReference type="ARBA" id="ARBA00034000"/>
    </source>
</evidence>
<dbReference type="RefSeq" id="WP_257819656.1">
    <property type="nucleotide sequence ID" value="NZ_JABXYM010000001.1"/>
</dbReference>
<feature type="domain" description="Penicillin-binding protein transpeptidase" evidence="7">
    <location>
        <begin position="363"/>
        <end position="669"/>
    </location>
</feature>
<dbReference type="SUPFAM" id="SSF56519">
    <property type="entry name" value="Penicillin binding protein dimerisation domain"/>
    <property type="match status" value="1"/>
</dbReference>
<name>A0A9Q4AYL6_SALAG</name>
<dbReference type="GO" id="GO:0071555">
    <property type="term" value="P:cell wall organization"/>
    <property type="evidence" value="ECO:0007669"/>
    <property type="project" value="TreeGrafter"/>
</dbReference>
<accession>A0A9Q4AYL6</accession>
<evidence type="ECO:0000259" key="7">
    <source>
        <dbReference type="Pfam" id="PF00905"/>
    </source>
</evidence>
<dbReference type="GO" id="GO:0008658">
    <property type="term" value="F:penicillin binding"/>
    <property type="evidence" value="ECO:0007669"/>
    <property type="project" value="InterPro"/>
</dbReference>
<evidence type="ECO:0000259" key="8">
    <source>
        <dbReference type="Pfam" id="PF03717"/>
    </source>
</evidence>
<evidence type="ECO:0000256" key="4">
    <source>
        <dbReference type="ARBA" id="ARBA00012448"/>
    </source>
</evidence>
<evidence type="ECO:0000256" key="5">
    <source>
        <dbReference type="ARBA" id="ARBA00023136"/>
    </source>
</evidence>
<dbReference type="InterPro" id="IPR005311">
    <property type="entry name" value="PBP_dimer"/>
</dbReference>
<keyword evidence="5" id="KW-0472">Membrane</keyword>
<dbReference type="EMBL" id="JABXYM010000001">
    <property type="protein sequence ID" value="MCR6095018.1"/>
    <property type="molecule type" value="Genomic_DNA"/>
</dbReference>
<reference evidence="10" key="1">
    <citation type="submission" date="2020-06" db="EMBL/GenBank/DDBJ databases">
        <title>Insight into the genomes of haloalkaliphilic bacilli from Kenyan soda lakes.</title>
        <authorList>
            <person name="Mwirichia R."/>
            <person name="Villamizar G.C."/>
            <person name="Poehlein A."/>
            <person name="Mugweru J."/>
            <person name="Kipnyargis A."/>
            <person name="Kiplimo D."/>
            <person name="Orwa P."/>
            <person name="Daniel R."/>
        </authorList>
    </citation>
    <scope>NUCLEOTIDE SEQUENCE</scope>
    <source>
        <strain evidence="10">B1096_S55</strain>
    </source>
</reference>
<dbReference type="PANTHER" id="PTHR30627">
    <property type="entry name" value="PEPTIDOGLYCAN D,D-TRANSPEPTIDASE"/>
    <property type="match status" value="1"/>
</dbReference>
<evidence type="ECO:0000259" key="9">
    <source>
        <dbReference type="Pfam" id="PF05223"/>
    </source>
</evidence>
<dbReference type="Gene3D" id="3.30.1390.30">
    <property type="entry name" value="Penicillin-binding protein 2a, domain 3"/>
    <property type="match status" value="1"/>
</dbReference>
<gene>
    <name evidence="10" type="ORF">HXA33_00460</name>
</gene>
<dbReference type="InterPro" id="IPR050515">
    <property type="entry name" value="Beta-lactam/transpept"/>
</dbReference>
<evidence type="ECO:0000313" key="10">
    <source>
        <dbReference type="EMBL" id="MCR6095018.1"/>
    </source>
</evidence>
<dbReference type="Gene3D" id="3.90.1310.10">
    <property type="entry name" value="Penicillin-binding protein 2a (Domain 2)"/>
    <property type="match status" value="1"/>
</dbReference>
<evidence type="ECO:0000256" key="2">
    <source>
        <dbReference type="ARBA" id="ARBA00004752"/>
    </source>
</evidence>
<dbReference type="AlphaFoldDB" id="A0A9Q4AYL6"/>
<evidence type="ECO:0000256" key="3">
    <source>
        <dbReference type="ARBA" id="ARBA00007171"/>
    </source>
</evidence>
<dbReference type="InterPro" id="IPR001460">
    <property type="entry name" value="PCN-bd_Tpept"/>
</dbReference>
<comment type="subcellular location">
    <subcellularLocation>
        <location evidence="1">Membrane</location>
    </subcellularLocation>
</comment>
<feature type="domain" description="Penicillin-binding protein dimerisation" evidence="8">
    <location>
        <begin position="164"/>
        <end position="326"/>
    </location>
</feature>
<dbReference type="Gene3D" id="3.10.450.100">
    <property type="entry name" value="NTF2-like, domain 1"/>
    <property type="match status" value="1"/>
</dbReference>
<dbReference type="SUPFAM" id="SSF56601">
    <property type="entry name" value="beta-lactamase/transpeptidase-like"/>
    <property type="match status" value="1"/>
</dbReference>
<dbReference type="PANTHER" id="PTHR30627:SF25">
    <property type="entry name" value="PENICILLIN-BINDING PROTEIN 3"/>
    <property type="match status" value="1"/>
</dbReference>
<dbReference type="InterPro" id="IPR007887">
    <property type="entry name" value="MecA_N"/>
</dbReference>
<proteinExistence type="inferred from homology"/>
<evidence type="ECO:0000256" key="1">
    <source>
        <dbReference type="ARBA" id="ARBA00004370"/>
    </source>
</evidence>
<dbReference type="PROSITE" id="PS51257">
    <property type="entry name" value="PROKAR_LIPOPROTEIN"/>
    <property type="match status" value="1"/>
</dbReference>